<dbReference type="EMBL" id="GGEC01063415">
    <property type="protein sequence ID" value="MBX43899.1"/>
    <property type="molecule type" value="Transcribed_RNA"/>
</dbReference>
<dbReference type="AlphaFoldDB" id="A0A2P2NN26"/>
<organism evidence="1">
    <name type="scientific">Rhizophora mucronata</name>
    <name type="common">Asiatic mangrove</name>
    <dbReference type="NCBI Taxonomy" id="61149"/>
    <lineage>
        <taxon>Eukaryota</taxon>
        <taxon>Viridiplantae</taxon>
        <taxon>Streptophyta</taxon>
        <taxon>Embryophyta</taxon>
        <taxon>Tracheophyta</taxon>
        <taxon>Spermatophyta</taxon>
        <taxon>Magnoliopsida</taxon>
        <taxon>eudicotyledons</taxon>
        <taxon>Gunneridae</taxon>
        <taxon>Pentapetalae</taxon>
        <taxon>rosids</taxon>
        <taxon>fabids</taxon>
        <taxon>Malpighiales</taxon>
        <taxon>Rhizophoraceae</taxon>
        <taxon>Rhizophora</taxon>
    </lineage>
</organism>
<name>A0A2P2NN26_RHIMU</name>
<evidence type="ECO:0000313" key="1">
    <source>
        <dbReference type="EMBL" id="MBX43899.1"/>
    </source>
</evidence>
<protein>
    <submittedName>
        <fullName evidence="1">Uncharacterized protein</fullName>
    </submittedName>
</protein>
<proteinExistence type="predicted"/>
<sequence length="55" mass="6634">MFIGFMYKLKPAARSIFSRPCKHIFLQQKRPFKAKKILENVYIYHLNKKVDCKCL</sequence>
<reference evidence="1" key="1">
    <citation type="submission" date="2018-02" db="EMBL/GenBank/DDBJ databases">
        <title>Rhizophora mucronata_Transcriptome.</title>
        <authorList>
            <person name="Meera S.P."/>
            <person name="Sreeshan A."/>
            <person name="Augustine A."/>
        </authorList>
    </citation>
    <scope>NUCLEOTIDE SEQUENCE</scope>
    <source>
        <tissue evidence="1">Leaf</tissue>
    </source>
</reference>
<accession>A0A2P2NN26</accession>